<dbReference type="Gene3D" id="2.30.42.10">
    <property type="match status" value="2"/>
</dbReference>
<dbReference type="PROSITE" id="PS50106">
    <property type="entry name" value="PDZ"/>
    <property type="match status" value="1"/>
</dbReference>
<dbReference type="Proteomes" id="UP000271098">
    <property type="component" value="Unassembled WGS sequence"/>
</dbReference>
<dbReference type="Pfam" id="PF00595">
    <property type="entry name" value="PDZ"/>
    <property type="match status" value="1"/>
</dbReference>
<dbReference type="GO" id="GO:0098968">
    <property type="term" value="P:neurotransmitter receptor transport postsynaptic membrane to endosome"/>
    <property type="evidence" value="ECO:0007669"/>
    <property type="project" value="TreeGrafter"/>
</dbReference>
<dbReference type="GO" id="GO:0043113">
    <property type="term" value="P:receptor clustering"/>
    <property type="evidence" value="ECO:0007669"/>
    <property type="project" value="TreeGrafter"/>
</dbReference>
<dbReference type="GO" id="GO:0016323">
    <property type="term" value="C:basolateral plasma membrane"/>
    <property type="evidence" value="ECO:0007669"/>
    <property type="project" value="TreeGrafter"/>
</dbReference>
<dbReference type="PANTHER" id="PTHR23119">
    <property type="entry name" value="DISCS LARGE"/>
    <property type="match status" value="1"/>
</dbReference>
<dbReference type="GO" id="GO:0045197">
    <property type="term" value="P:establishment or maintenance of epithelial cell apical/basal polarity"/>
    <property type="evidence" value="ECO:0007669"/>
    <property type="project" value="TreeGrafter"/>
</dbReference>
<dbReference type="SUPFAM" id="SSF50156">
    <property type="entry name" value="PDZ domain-like"/>
    <property type="match status" value="1"/>
</dbReference>
<protein>
    <submittedName>
        <fullName evidence="4">PDZ domain-containing protein</fullName>
    </submittedName>
</protein>
<dbReference type="WBParaSite" id="GPUH_0000584401-mRNA-1">
    <property type="protein sequence ID" value="GPUH_0000584401-mRNA-1"/>
    <property type="gene ID" value="GPUH_0000584401"/>
</dbReference>
<evidence type="ECO:0000313" key="4">
    <source>
        <dbReference type="WBParaSite" id="GPUH_0000584401-mRNA-1"/>
    </source>
</evidence>
<accession>A0A183DAU5</accession>
<dbReference type="GO" id="GO:0098887">
    <property type="term" value="P:neurotransmitter receptor transport, endosome to postsynaptic membrane"/>
    <property type="evidence" value="ECO:0007669"/>
    <property type="project" value="TreeGrafter"/>
</dbReference>
<gene>
    <name evidence="2" type="ORF">GPUH_LOCUS5836</name>
</gene>
<reference evidence="4" key="1">
    <citation type="submission" date="2016-06" db="UniProtKB">
        <authorList>
            <consortium name="WormBaseParasite"/>
        </authorList>
    </citation>
    <scope>IDENTIFICATION</scope>
</reference>
<dbReference type="GO" id="GO:0019901">
    <property type="term" value="F:protein kinase binding"/>
    <property type="evidence" value="ECO:0007669"/>
    <property type="project" value="TreeGrafter"/>
</dbReference>
<evidence type="ECO:0000313" key="3">
    <source>
        <dbReference type="Proteomes" id="UP000271098"/>
    </source>
</evidence>
<name>A0A183DAU5_9BILA</name>
<sequence>MASLSSTKTHTVVVDNAAQQRTYGFGDTCWDGKTEEVELTRENNSLGLSIVGGSDHSSHPFGINAPGVFISKITPNSPAGRSQRLRIGDRILSVNNINIRNAKHQAAVEALKQSEKVVRLRVIHEPQPPGLREVSIRRNSGEALGLNICGGIGSPPANPLDKTDEGIFIEK</sequence>
<dbReference type="GO" id="GO:0045211">
    <property type="term" value="C:postsynaptic membrane"/>
    <property type="evidence" value="ECO:0007669"/>
    <property type="project" value="TreeGrafter"/>
</dbReference>
<dbReference type="GO" id="GO:0014069">
    <property type="term" value="C:postsynaptic density"/>
    <property type="evidence" value="ECO:0007669"/>
    <property type="project" value="TreeGrafter"/>
</dbReference>
<evidence type="ECO:0000313" key="2">
    <source>
        <dbReference type="EMBL" id="VDK52352.1"/>
    </source>
</evidence>
<dbReference type="OrthoDB" id="2187496at2759"/>
<dbReference type="SMART" id="SM00228">
    <property type="entry name" value="PDZ"/>
    <property type="match status" value="1"/>
</dbReference>
<organism evidence="4">
    <name type="scientific">Gongylonema pulchrum</name>
    <dbReference type="NCBI Taxonomy" id="637853"/>
    <lineage>
        <taxon>Eukaryota</taxon>
        <taxon>Metazoa</taxon>
        <taxon>Ecdysozoa</taxon>
        <taxon>Nematoda</taxon>
        <taxon>Chromadorea</taxon>
        <taxon>Rhabditida</taxon>
        <taxon>Spirurina</taxon>
        <taxon>Spiruromorpha</taxon>
        <taxon>Spiruroidea</taxon>
        <taxon>Gongylonematidae</taxon>
        <taxon>Gongylonema</taxon>
    </lineage>
</organism>
<dbReference type="GO" id="GO:0005912">
    <property type="term" value="C:adherens junction"/>
    <property type="evidence" value="ECO:0007669"/>
    <property type="project" value="TreeGrafter"/>
</dbReference>
<dbReference type="GO" id="GO:0098609">
    <property type="term" value="P:cell-cell adhesion"/>
    <property type="evidence" value="ECO:0007669"/>
    <property type="project" value="TreeGrafter"/>
</dbReference>
<keyword evidence="3" id="KW-1185">Reference proteome</keyword>
<dbReference type="AlphaFoldDB" id="A0A183DAU5"/>
<dbReference type="InterPro" id="IPR036034">
    <property type="entry name" value="PDZ_sf"/>
</dbReference>
<evidence type="ECO:0000259" key="1">
    <source>
        <dbReference type="PROSITE" id="PS50106"/>
    </source>
</evidence>
<dbReference type="PANTHER" id="PTHR23119:SF44">
    <property type="entry name" value="PROTEIN LAP4"/>
    <property type="match status" value="1"/>
</dbReference>
<feature type="domain" description="PDZ" evidence="1">
    <location>
        <begin position="36"/>
        <end position="126"/>
    </location>
</feature>
<reference evidence="2 3" key="2">
    <citation type="submission" date="2018-11" db="EMBL/GenBank/DDBJ databases">
        <authorList>
            <consortium name="Pathogen Informatics"/>
        </authorList>
    </citation>
    <scope>NUCLEOTIDE SEQUENCE [LARGE SCALE GENOMIC DNA]</scope>
</reference>
<dbReference type="EMBL" id="UYRT01012819">
    <property type="protein sequence ID" value="VDK52352.1"/>
    <property type="molecule type" value="Genomic_DNA"/>
</dbReference>
<dbReference type="InterPro" id="IPR001478">
    <property type="entry name" value="PDZ"/>
</dbReference>
<dbReference type="InterPro" id="IPR050614">
    <property type="entry name" value="Synaptic_Scaffolding_LAP-MAGUK"/>
</dbReference>
<proteinExistence type="predicted"/>